<proteinExistence type="predicted"/>
<feature type="region of interest" description="Disordered" evidence="1">
    <location>
        <begin position="579"/>
        <end position="624"/>
    </location>
</feature>
<evidence type="ECO:0000256" key="1">
    <source>
        <dbReference type="SAM" id="MobiDB-lite"/>
    </source>
</evidence>
<dbReference type="Gene3D" id="3.80.10.10">
    <property type="entry name" value="Ribonuclease Inhibitor"/>
    <property type="match status" value="1"/>
</dbReference>
<sequence>MSKPILLWWRRPELTSDDACTHIIKYTLPTPPAPAPYETAPLQDMSQLRYVPSLAYFCIQKLLPYPDQMHVIGSTRLDYRPSDSPGAFDLLRALIPSYGGANSMPLDLSQVDPRLWALLVQLYRGLPETFRTYTLPLSDRHLPLLQQIPQTPDFALITVVELPGCHELNDESIVELRALHSLSALDASTTMLTAWGLRNFSKTLAFTENEEQESASPARARTGPWGLRILRLRNCFYMKNEGLLETLAKFPLLSAVDLRGCPVYLRDTGPFCPAEHARLYHPVPLTESLYQLSHLSPSDLFSHQNPYVIYINDLHHHQDPVRTAARANARAMASASVWNSCTGRPSVPSLSLGRPLQDGGNGCSSCEEALFYGYNSECCHNGEEDEDFENEDEGEVYGQVAGYDRGDDRYQEPPYRNEDENVLAVAAGEASASSRHLAAQRFYCTHPTPSGRSTHTSTTPVAHAPIFIPDPLMLYRAPPPWSHLDRSSLENERRKYKRRRTEASVLDTEVQKVDRARLSMRAVDSVKAMVGMVQRRATQGANLSQSQASLSGPVSVNPFLRKRHEVTQEAQCREEVPCKVETSPARRLDVTSRQQPNAESSKSRSLKPLTSLKVPKPPVSQNSKAKQVLGVKKNTTVVAKKPLPSKQAGLPALMNKLSENGKMQSQDRLDSGLRMQGHAMSSQMKAASSVNTSARTAKLFNWKGWSGS</sequence>
<dbReference type="AlphaFoldDB" id="A0A8E2J612"/>
<gene>
    <name evidence="2" type="ORF">OBBRIDRAFT_745256</name>
</gene>
<protein>
    <submittedName>
        <fullName evidence="2">Uncharacterized protein</fullName>
    </submittedName>
</protein>
<feature type="compositionally biased region" description="Polar residues" evidence="1">
    <location>
        <begin position="591"/>
        <end position="600"/>
    </location>
</feature>
<name>A0A8E2J612_9APHY</name>
<dbReference type="OrthoDB" id="3215314at2759"/>
<feature type="compositionally biased region" description="Basic and acidic residues" evidence="1">
    <location>
        <begin position="579"/>
        <end position="590"/>
    </location>
</feature>
<reference evidence="2 3" key="1">
    <citation type="submission" date="2016-07" db="EMBL/GenBank/DDBJ databases">
        <title>Draft genome of the white-rot fungus Obba rivulosa 3A-2.</title>
        <authorList>
            <consortium name="DOE Joint Genome Institute"/>
            <person name="Miettinen O."/>
            <person name="Riley R."/>
            <person name="Acob R."/>
            <person name="Barry K."/>
            <person name="Cullen D."/>
            <person name="De Vries R."/>
            <person name="Hainaut M."/>
            <person name="Hatakka A."/>
            <person name="Henrissat B."/>
            <person name="Hilden K."/>
            <person name="Kuo R."/>
            <person name="Labutti K."/>
            <person name="Lipzen A."/>
            <person name="Makela M.R."/>
            <person name="Sandor L."/>
            <person name="Spatafora J.W."/>
            <person name="Grigoriev I.V."/>
            <person name="Hibbett D.S."/>
        </authorList>
    </citation>
    <scope>NUCLEOTIDE SEQUENCE [LARGE SCALE GENOMIC DNA]</scope>
    <source>
        <strain evidence="2 3">3A-2</strain>
    </source>
</reference>
<organism evidence="2 3">
    <name type="scientific">Obba rivulosa</name>
    <dbReference type="NCBI Taxonomy" id="1052685"/>
    <lineage>
        <taxon>Eukaryota</taxon>
        <taxon>Fungi</taxon>
        <taxon>Dikarya</taxon>
        <taxon>Basidiomycota</taxon>
        <taxon>Agaricomycotina</taxon>
        <taxon>Agaricomycetes</taxon>
        <taxon>Polyporales</taxon>
        <taxon>Gelatoporiaceae</taxon>
        <taxon>Obba</taxon>
    </lineage>
</organism>
<dbReference type="EMBL" id="KV722335">
    <property type="protein sequence ID" value="OCH95552.1"/>
    <property type="molecule type" value="Genomic_DNA"/>
</dbReference>
<evidence type="ECO:0000313" key="3">
    <source>
        <dbReference type="Proteomes" id="UP000250043"/>
    </source>
</evidence>
<dbReference type="SUPFAM" id="SSF52047">
    <property type="entry name" value="RNI-like"/>
    <property type="match status" value="1"/>
</dbReference>
<dbReference type="Proteomes" id="UP000250043">
    <property type="component" value="Unassembled WGS sequence"/>
</dbReference>
<evidence type="ECO:0000313" key="2">
    <source>
        <dbReference type="EMBL" id="OCH95552.1"/>
    </source>
</evidence>
<keyword evidence="3" id="KW-1185">Reference proteome</keyword>
<dbReference type="InterPro" id="IPR032675">
    <property type="entry name" value="LRR_dom_sf"/>
</dbReference>
<accession>A0A8E2J612</accession>